<dbReference type="InterPro" id="IPR036397">
    <property type="entry name" value="RNaseH_sf"/>
</dbReference>
<dbReference type="Gene3D" id="3.30.420.10">
    <property type="entry name" value="Ribonuclease H-like superfamily/Ribonuclease H"/>
    <property type="match status" value="1"/>
</dbReference>
<dbReference type="InterPro" id="IPR001584">
    <property type="entry name" value="Integrase_cat-core"/>
</dbReference>
<dbReference type="PANTHER" id="PTHR37984:SF7">
    <property type="entry name" value="INTEGRASE CATALYTIC DOMAIN-CONTAINING PROTEIN"/>
    <property type="match status" value="1"/>
</dbReference>
<evidence type="ECO:0000256" key="1">
    <source>
        <dbReference type="ARBA" id="ARBA00039658"/>
    </source>
</evidence>
<name>A0ABR3LCR2_9TELE</name>
<dbReference type="EMBL" id="JAYMGO010000023">
    <property type="protein sequence ID" value="KAL1249459.1"/>
    <property type="molecule type" value="Genomic_DNA"/>
</dbReference>
<evidence type="ECO:0000313" key="4">
    <source>
        <dbReference type="EMBL" id="KAL1249459.1"/>
    </source>
</evidence>
<dbReference type="SUPFAM" id="SSF53098">
    <property type="entry name" value="Ribonuclease H-like"/>
    <property type="match status" value="1"/>
</dbReference>
<dbReference type="InterPro" id="IPR041588">
    <property type="entry name" value="Integrase_H2C2"/>
</dbReference>
<evidence type="ECO:0000256" key="2">
    <source>
        <dbReference type="SAM" id="MobiDB-lite"/>
    </source>
</evidence>
<sequence>MHVNLIVESLPVSDQKLKQIAEETAKDLVIQAVIENLNNNWIKSSCAQFCNVRSELSVADGILLRQDRIVIPQVLREEMLYRIHERHLGMEKCKRRSRDSVYWPGINLDIEKMVSSCEVCLKHQNRQAKEPMIATDLPQFPWQKVGTDLFHFHGKEYLLVVDYFSSFPEIALLSNSSSACVIQHMKSIFARHGIPLVLVSDNGPCYNSKEFQDFAGHYDFKHVTSSPHHAQSNGKAEKGVHIVKHLLKKASEGKSDLYLALLSYRTTPLEHGASPAELLMNRKLRTTLPFRINTKQDKMSSVTVRLKQKALQKRQKTNYDKQTKMMKVLSKNDIVRVEDENCWSKKAVVLEEVNPRSYVVRTENGQILRRNRRSLLKTQETNKTLADKKGEEIPISPERVPSNMQSSSSSSVPLDNSQSAEPNDSPVLRRSSRIIKKPDRLNL</sequence>
<feature type="compositionally biased region" description="Low complexity" evidence="2">
    <location>
        <begin position="400"/>
        <end position="419"/>
    </location>
</feature>
<feature type="domain" description="Integrase catalytic" evidence="3">
    <location>
        <begin position="137"/>
        <end position="297"/>
    </location>
</feature>
<evidence type="ECO:0000313" key="5">
    <source>
        <dbReference type="Proteomes" id="UP001558613"/>
    </source>
</evidence>
<dbReference type="Pfam" id="PF00665">
    <property type="entry name" value="rve"/>
    <property type="match status" value="1"/>
</dbReference>
<protein>
    <recommendedName>
        <fullName evidence="1">Gypsy retrotransposon integrase-like protein 1</fullName>
    </recommendedName>
</protein>
<dbReference type="PANTHER" id="PTHR37984">
    <property type="entry name" value="PROTEIN CBG26694"/>
    <property type="match status" value="1"/>
</dbReference>
<gene>
    <name evidence="4" type="ORF">QQF64_020464</name>
</gene>
<dbReference type="InterPro" id="IPR012337">
    <property type="entry name" value="RNaseH-like_sf"/>
</dbReference>
<dbReference type="PROSITE" id="PS50994">
    <property type="entry name" value="INTEGRASE"/>
    <property type="match status" value="1"/>
</dbReference>
<proteinExistence type="predicted"/>
<keyword evidence="5" id="KW-1185">Reference proteome</keyword>
<feature type="region of interest" description="Disordered" evidence="2">
    <location>
        <begin position="372"/>
        <end position="443"/>
    </location>
</feature>
<reference evidence="4 5" key="1">
    <citation type="submission" date="2023-09" db="EMBL/GenBank/DDBJ databases">
        <authorList>
            <person name="Wang M."/>
        </authorList>
    </citation>
    <scope>NUCLEOTIDE SEQUENCE [LARGE SCALE GENOMIC DNA]</scope>
    <source>
        <strain evidence="4">GT-2023</strain>
        <tissue evidence="4">Liver</tissue>
    </source>
</reference>
<evidence type="ECO:0000259" key="3">
    <source>
        <dbReference type="PROSITE" id="PS50994"/>
    </source>
</evidence>
<dbReference type="Proteomes" id="UP001558613">
    <property type="component" value="Unassembled WGS sequence"/>
</dbReference>
<dbReference type="InterPro" id="IPR050951">
    <property type="entry name" value="Retrovirus_Pol_polyprotein"/>
</dbReference>
<dbReference type="Pfam" id="PF17921">
    <property type="entry name" value="Integrase_H2C2"/>
    <property type="match status" value="1"/>
</dbReference>
<dbReference type="Gene3D" id="1.10.340.70">
    <property type="match status" value="1"/>
</dbReference>
<accession>A0ABR3LCR2</accession>
<comment type="caution">
    <text evidence="4">The sequence shown here is derived from an EMBL/GenBank/DDBJ whole genome shotgun (WGS) entry which is preliminary data.</text>
</comment>
<organism evidence="4 5">
    <name type="scientific">Cirrhinus molitorella</name>
    <name type="common">mud carp</name>
    <dbReference type="NCBI Taxonomy" id="172907"/>
    <lineage>
        <taxon>Eukaryota</taxon>
        <taxon>Metazoa</taxon>
        <taxon>Chordata</taxon>
        <taxon>Craniata</taxon>
        <taxon>Vertebrata</taxon>
        <taxon>Euteleostomi</taxon>
        <taxon>Actinopterygii</taxon>
        <taxon>Neopterygii</taxon>
        <taxon>Teleostei</taxon>
        <taxon>Ostariophysi</taxon>
        <taxon>Cypriniformes</taxon>
        <taxon>Cyprinidae</taxon>
        <taxon>Labeoninae</taxon>
        <taxon>Labeonini</taxon>
        <taxon>Cirrhinus</taxon>
    </lineage>
</organism>